<evidence type="ECO:0000313" key="2">
    <source>
        <dbReference type="Proteomes" id="UP000447434"/>
    </source>
</evidence>
<dbReference type="Proteomes" id="UP000447434">
    <property type="component" value="Chromosome 24"/>
</dbReference>
<evidence type="ECO:0000313" key="1">
    <source>
        <dbReference type="EMBL" id="KAE9585742.1"/>
    </source>
</evidence>
<sequence>MLQTMRRQYELMQMEEGERISEFFTRIITQTNAMKACGEKTEDATIVEKILRAVAPKFDHVVVAIEESGKLDKMKVVDLQGSVEAHEQRLNKRGVERSSHQALHVQTPLAGEGAGALDLIEEPCHVEQALCSLHKYLASCLHTSCLFKQNTHLLHNQ</sequence>
<name>A0A6A4N676_LUPAL</name>
<keyword evidence="2" id="KW-1185">Reference proteome</keyword>
<dbReference type="PANTHER" id="PTHR35317">
    <property type="entry name" value="OS04G0629600 PROTEIN"/>
    <property type="match status" value="1"/>
</dbReference>
<dbReference type="PANTHER" id="PTHR35317:SF27">
    <property type="entry name" value="RETROVIRUS-RELATED POL POLYPROTEIN FROM TRANSPOSON TNT 1-94"/>
    <property type="match status" value="1"/>
</dbReference>
<dbReference type="AlphaFoldDB" id="A0A6A4N676"/>
<gene>
    <name evidence="1" type="ORF">Lalb_Chr24g0394511</name>
</gene>
<proteinExistence type="predicted"/>
<comment type="caution">
    <text evidence="1">The sequence shown here is derived from an EMBL/GenBank/DDBJ whole genome shotgun (WGS) entry which is preliminary data.</text>
</comment>
<dbReference type="Pfam" id="PF14223">
    <property type="entry name" value="Retrotran_gag_2"/>
    <property type="match status" value="1"/>
</dbReference>
<dbReference type="EMBL" id="WOCE01000024">
    <property type="protein sequence ID" value="KAE9585742.1"/>
    <property type="molecule type" value="Genomic_DNA"/>
</dbReference>
<dbReference type="OrthoDB" id="1435561at2759"/>
<organism evidence="1 2">
    <name type="scientific">Lupinus albus</name>
    <name type="common">White lupine</name>
    <name type="synonym">Lupinus termis</name>
    <dbReference type="NCBI Taxonomy" id="3870"/>
    <lineage>
        <taxon>Eukaryota</taxon>
        <taxon>Viridiplantae</taxon>
        <taxon>Streptophyta</taxon>
        <taxon>Embryophyta</taxon>
        <taxon>Tracheophyta</taxon>
        <taxon>Spermatophyta</taxon>
        <taxon>Magnoliopsida</taxon>
        <taxon>eudicotyledons</taxon>
        <taxon>Gunneridae</taxon>
        <taxon>Pentapetalae</taxon>
        <taxon>rosids</taxon>
        <taxon>fabids</taxon>
        <taxon>Fabales</taxon>
        <taxon>Fabaceae</taxon>
        <taxon>Papilionoideae</taxon>
        <taxon>50 kb inversion clade</taxon>
        <taxon>genistoids sensu lato</taxon>
        <taxon>core genistoids</taxon>
        <taxon>Genisteae</taxon>
        <taxon>Lupinus</taxon>
    </lineage>
</organism>
<protein>
    <submittedName>
        <fullName evidence="1">Uncharacterized protein</fullName>
    </submittedName>
</protein>
<reference evidence="2" key="1">
    <citation type="journal article" date="2020" name="Nat. Commun.">
        <title>Genome sequence of the cluster root forming white lupin.</title>
        <authorList>
            <person name="Hufnagel B."/>
            <person name="Marques A."/>
            <person name="Soriano A."/>
            <person name="Marques L."/>
            <person name="Divol F."/>
            <person name="Doumas P."/>
            <person name="Sallet E."/>
            <person name="Mancinotti D."/>
            <person name="Carrere S."/>
            <person name="Marande W."/>
            <person name="Arribat S."/>
            <person name="Keller J."/>
            <person name="Huneau C."/>
            <person name="Blein T."/>
            <person name="Aime D."/>
            <person name="Laguerre M."/>
            <person name="Taylor J."/>
            <person name="Schubert V."/>
            <person name="Nelson M."/>
            <person name="Geu-Flores F."/>
            <person name="Crespi M."/>
            <person name="Gallardo-Guerrero K."/>
            <person name="Delaux P.-M."/>
            <person name="Salse J."/>
            <person name="Berges H."/>
            <person name="Guyot R."/>
            <person name="Gouzy J."/>
            <person name="Peret B."/>
        </authorList>
    </citation>
    <scope>NUCLEOTIDE SEQUENCE [LARGE SCALE GENOMIC DNA]</scope>
    <source>
        <strain evidence="2">cv. Amiga</strain>
    </source>
</reference>
<accession>A0A6A4N676</accession>